<dbReference type="InterPro" id="IPR036770">
    <property type="entry name" value="Ankyrin_rpt-contain_sf"/>
</dbReference>
<feature type="region of interest" description="Disordered" evidence="7">
    <location>
        <begin position="448"/>
        <end position="470"/>
    </location>
</feature>
<dbReference type="OMA" id="MRILVRP"/>
<evidence type="ECO:0000256" key="7">
    <source>
        <dbReference type="SAM" id="MobiDB-lite"/>
    </source>
</evidence>
<keyword evidence="2" id="KW-0808">Transferase</keyword>
<organism evidence="10 11">
    <name type="scientific">Anaeramoeba ignava</name>
    <name type="common">Anaerobic marine amoeba</name>
    <dbReference type="NCBI Taxonomy" id="1746090"/>
    <lineage>
        <taxon>Eukaryota</taxon>
        <taxon>Metamonada</taxon>
        <taxon>Anaeramoebidae</taxon>
        <taxon>Anaeramoeba</taxon>
    </lineage>
</organism>
<dbReference type="InterPro" id="IPR013083">
    <property type="entry name" value="Znf_RING/FYVE/PHD"/>
</dbReference>
<feature type="domain" description="Protein kinase" evidence="8">
    <location>
        <begin position="83"/>
        <end position="338"/>
    </location>
</feature>
<evidence type="ECO:0000256" key="6">
    <source>
        <dbReference type="PROSITE-ProRule" id="PRU00175"/>
    </source>
</evidence>
<dbReference type="Pfam" id="PF12796">
    <property type="entry name" value="Ank_2"/>
    <property type="match status" value="1"/>
</dbReference>
<keyword evidence="6" id="KW-0862">Zinc</keyword>
<dbReference type="InterPro" id="IPR000719">
    <property type="entry name" value="Prot_kinase_dom"/>
</dbReference>
<dbReference type="InterPro" id="IPR001841">
    <property type="entry name" value="Znf_RING"/>
</dbReference>
<dbReference type="InterPro" id="IPR008271">
    <property type="entry name" value="Ser/Thr_kinase_AS"/>
</dbReference>
<evidence type="ECO:0000256" key="5">
    <source>
        <dbReference type="ARBA" id="ARBA00022840"/>
    </source>
</evidence>
<evidence type="ECO:0000256" key="1">
    <source>
        <dbReference type="ARBA" id="ARBA00005843"/>
    </source>
</evidence>
<feature type="compositionally biased region" description="Polar residues" evidence="7">
    <location>
        <begin position="340"/>
        <end position="379"/>
    </location>
</feature>
<comment type="similarity">
    <text evidence="1">Belongs to the protein kinase superfamily. TKL Ser/Thr protein kinase family.</text>
</comment>
<evidence type="ECO:0000259" key="9">
    <source>
        <dbReference type="PROSITE" id="PS50089"/>
    </source>
</evidence>
<dbReference type="SMART" id="SM00220">
    <property type="entry name" value="S_TKc"/>
    <property type="match status" value="1"/>
</dbReference>
<keyword evidence="6" id="KW-0479">Metal-binding</keyword>
<gene>
    <name evidence="10" type="ORF">M0811_12911</name>
</gene>
<dbReference type="Gene3D" id="1.25.40.20">
    <property type="entry name" value="Ankyrin repeat-containing domain"/>
    <property type="match status" value="1"/>
</dbReference>
<dbReference type="GO" id="GO:0008270">
    <property type="term" value="F:zinc ion binding"/>
    <property type="evidence" value="ECO:0007669"/>
    <property type="project" value="UniProtKB-KW"/>
</dbReference>
<keyword evidence="3" id="KW-0547">Nucleotide-binding</keyword>
<evidence type="ECO:0000256" key="3">
    <source>
        <dbReference type="ARBA" id="ARBA00022741"/>
    </source>
</evidence>
<feature type="compositionally biased region" description="Polar residues" evidence="7">
    <location>
        <begin position="402"/>
        <end position="434"/>
    </location>
</feature>
<feature type="region of interest" description="Disordered" evidence="7">
    <location>
        <begin position="333"/>
        <end position="435"/>
    </location>
</feature>
<dbReference type="Gene3D" id="3.30.40.10">
    <property type="entry name" value="Zinc/RING finger domain, C3HC4 (zinc finger)"/>
    <property type="match status" value="1"/>
</dbReference>
<evidence type="ECO:0000313" key="10">
    <source>
        <dbReference type="EMBL" id="KAJ5067461.1"/>
    </source>
</evidence>
<dbReference type="OrthoDB" id="1668230at2759"/>
<dbReference type="InterPro" id="IPR051681">
    <property type="entry name" value="Ser/Thr_Kinases-Pseudokinases"/>
</dbReference>
<keyword evidence="5" id="KW-0067">ATP-binding</keyword>
<dbReference type="PANTHER" id="PTHR44329:SF288">
    <property type="entry name" value="MITOGEN-ACTIVATED PROTEIN KINASE KINASE KINASE 20"/>
    <property type="match status" value="1"/>
</dbReference>
<dbReference type="EMBL" id="JAPDFW010000127">
    <property type="protein sequence ID" value="KAJ5067461.1"/>
    <property type="molecule type" value="Genomic_DNA"/>
</dbReference>
<name>A0A9Q0L6X2_ANAIG</name>
<dbReference type="Pfam" id="PF00069">
    <property type="entry name" value="Pkinase"/>
    <property type="match status" value="1"/>
</dbReference>
<accession>A0A9Q0L6X2</accession>
<dbReference type="Proteomes" id="UP001149090">
    <property type="component" value="Unassembled WGS sequence"/>
</dbReference>
<sequence>MDPGVCPMCFENYSKERKPMIVCSKGHSICETCLKTVDECIFCQSSFDNFQPIVNVSLLRIVEKYKREFKQEEAVFIPFSDMEIEPNPFASGGTAQVYKAKWGVKDVAIKRVLMGRHDKEAAQFENELKLAMQLDHPNIIKMYGKTEMDKMIGIVMEYAEQGDLKKKIPDLSLDQQIDYSLQIIEGIQVLHSNAIIHRDLKPENILVSNNKPKITDFGISRVRQHTLRVTSVTISFGFSAPELFTEKNVYDTSCDIFSLAMILYCIFSKTDPYEGLSAMIITMKMIKGERPQIPNDFPQELAEMIKKGWDQDAKKRCSLNDFTQCLEKMKKANIKPKLSIRTNPTRSMSDNQRTSPNTNQRTSPNQNQLRSPNQNQRISPNQNQPRFPNPNRPRFPNTNQRISPNTNQRISPNTNQRISPNTNQRISPNQNQLRSPRKIIHQFSDLVINSNQRRSPNTNQRISPNVVDNPDSLEQKLKKLSQKYHKSDIKGTLLHFFANQRSLDMDILDHFIQLGVDLNKQDWSPVHYLCRNGAISTQIIKLLIEHEANFNLDGWTPLHDLCQNRSITTEMIELLVQTEADFSFQYSSPLHFLCANSSLTKEMIKILVEKKANFNLPKPTPLHFLCDNHSVTWEMILLLKQTDANFDIKSEVLGFEGMTPRSLLSQDLKKFI</sequence>
<dbReference type="SMART" id="SM00248">
    <property type="entry name" value="ANK"/>
    <property type="match status" value="5"/>
</dbReference>
<comment type="caution">
    <text evidence="10">The sequence shown here is derived from an EMBL/GenBank/DDBJ whole genome shotgun (WGS) entry which is preliminary data.</text>
</comment>
<dbReference type="PANTHER" id="PTHR44329">
    <property type="entry name" value="SERINE/THREONINE-PROTEIN KINASE TNNI3K-RELATED"/>
    <property type="match status" value="1"/>
</dbReference>
<dbReference type="GO" id="GO:0005524">
    <property type="term" value="F:ATP binding"/>
    <property type="evidence" value="ECO:0007669"/>
    <property type="project" value="UniProtKB-KW"/>
</dbReference>
<dbReference type="Gene3D" id="1.10.510.10">
    <property type="entry name" value="Transferase(Phosphotransferase) domain 1"/>
    <property type="match status" value="1"/>
</dbReference>
<dbReference type="GO" id="GO:0004674">
    <property type="term" value="F:protein serine/threonine kinase activity"/>
    <property type="evidence" value="ECO:0007669"/>
    <property type="project" value="TreeGrafter"/>
</dbReference>
<evidence type="ECO:0000256" key="2">
    <source>
        <dbReference type="ARBA" id="ARBA00022679"/>
    </source>
</evidence>
<dbReference type="PROSITE" id="PS00108">
    <property type="entry name" value="PROTEIN_KINASE_ST"/>
    <property type="match status" value="1"/>
</dbReference>
<evidence type="ECO:0000259" key="8">
    <source>
        <dbReference type="PROSITE" id="PS50011"/>
    </source>
</evidence>
<evidence type="ECO:0000256" key="4">
    <source>
        <dbReference type="ARBA" id="ARBA00022777"/>
    </source>
</evidence>
<keyword evidence="6" id="KW-0863">Zinc-finger</keyword>
<dbReference type="InterPro" id="IPR011009">
    <property type="entry name" value="Kinase-like_dom_sf"/>
</dbReference>
<feature type="domain" description="RING-type" evidence="9">
    <location>
        <begin position="6"/>
        <end position="44"/>
    </location>
</feature>
<dbReference type="Gene3D" id="3.30.200.20">
    <property type="entry name" value="Phosphorylase Kinase, domain 1"/>
    <property type="match status" value="1"/>
</dbReference>
<evidence type="ECO:0000313" key="11">
    <source>
        <dbReference type="Proteomes" id="UP001149090"/>
    </source>
</evidence>
<dbReference type="AlphaFoldDB" id="A0A9Q0L6X2"/>
<keyword evidence="11" id="KW-1185">Reference proteome</keyword>
<reference evidence="10" key="1">
    <citation type="submission" date="2022-10" db="EMBL/GenBank/DDBJ databases">
        <title>Novel sulphate-reducing endosymbionts in the free-living metamonad Anaeramoeba.</title>
        <authorList>
            <person name="Jerlstrom-Hultqvist J."/>
            <person name="Cepicka I."/>
            <person name="Gallot-Lavallee L."/>
            <person name="Salas-Leiva D."/>
            <person name="Curtis B.A."/>
            <person name="Zahonova K."/>
            <person name="Pipaliya S."/>
            <person name="Dacks J."/>
            <person name="Roger A.J."/>
        </authorList>
    </citation>
    <scope>NUCLEOTIDE SEQUENCE</scope>
    <source>
        <strain evidence="10">BMAN</strain>
    </source>
</reference>
<dbReference type="SUPFAM" id="SSF56112">
    <property type="entry name" value="Protein kinase-like (PK-like)"/>
    <property type="match status" value="1"/>
</dbReference>
<dbReference type="SUPFAM" id="SSF48403">
    <property type="entry name" value="Ankyrin repeat"/>
    <property type="match status" value="1"/>
</dbReference>
<dbReference type="PROSITE" id="PS50089">
    <property type="entry name" value="ZF_RING_2"/>
    <property type="match status" value="1"/>
</dbReference>
<proteinExistence type="inferred from homology"/>
<keyword evidence="4 10" id="KW-0418">Kinase</keyword>
<feature type="compositionally biased region" description="Polar residues" evidence="7">
    <location>
        <begin position="448"/>
        <end position="463"/>
    </location>
</feature>
<protein>
    <submittedName>
        <fullName evidence="10">Ovarian-specific serine/threonine-protein kinase lok-related</fullName>
    </submittedName>
</protein>
<dbReference type="InterPro" id="IPR002110">
    <property type="entry name" value="Ankyrin_rpt"/>
</dbReference>
<dbReference type="PROSITE" id="PS50011">
    <property type="entry name" value="PROTEIN_KINASE_DOM"/>
    <property type="match status" value="1"/>
</dbReference>